<sequence>MFEYKFVKVELKGILQSKPEENYHDIVHAHAREGWKLFQIFAPGTHGFGTVTYFELIFERAV</sequence>
<dbReference type="RefSeq" id="WP_377490045.1">
    <property type="nucleotide sequence ID" value="NZ_JBHMDO010000008.1"/>
</dbReference>
<dbReference type="InterPro" id="IPR025234">
    <property type="entry name" value="YjzH-like"/>
</dbReference>
<organism evidence="1 2">
    <name type="scientific">Paenibacillus aurantiacus</name>
    <dbReference type="NCBI Taxonomy" id="1936118"/>
    <lineage>
        <taxon>Bacteria</taxon>
        <taxon>Bacillati</taxon>
        <taxon>Bacillota</taxon>
        <taxon>Bacilli</taxon>
        <taxon>Bacillales</taxon>
        <taxon>Paenibacillaceae</taxon>
        <taxon>Paenibacillus</taxon>
    </lineage>
</organism>
<dbReference type="Proteomes" id="UP001589747">
    <property type="component" value="Unassembled WGS sequence"/>
</dbReference>
<evidence type="ECO:0000313" key="2">
    <source>
        <dbReference type="Proteomes" id="UP001589747"/>
    </source>
</evidence>
<dbReference type="EMBL" id="JBHMDO010000008">
    <property type="protein sequence ID" value="MFB9325021.1"/>
    <property type="molecule type" value="Genomic_DNA"/>
</dbReference>
<accession>A0ABV5KII4</accession>
<reference evidence="1 2" key="1">
    <citation type="submission" date="2024-09" db="EMBL/GenBank/DDBJ databases">
        <authorList>
            <person name="Sun Q."/>
            <person name="Mori K."/>
        </authorList>
    </citation>
    <scope>NUCLEOTIDE SEQUENCE [LARGE SCALE GENOMIC DNA]</scope>
    <source>
        <strain evidence="1 2">TISTR 2452</strain>
    </source>
</reference>
<name>A0ABV5KII4_9BACL</name>
<protein>
    <submittedName>
        <fullName evidence="1">DUF4177 domain-containing protein</fullName>
    </submittedName>
</protein>
<keyword evidence="2" id="KW-1185">Reference proteome</keyword>
<gene>
    <name evidence="1" type="ORF">ACFFSY_03680</name>
</gene>
<evidence type="ECO:0000313" key="1">
    <source>
        <dbReference type="EMBL" id="MFB9325021.1"/>
    </source>
</evidence>
<comment type="caution">
    <text evidence="1">The sequence shown here is derived from an EMBL/GenBank/DDBJ whole genome shotgun (WGS) entry which is preliminary data.</text>
</comment>
<proteinExistence type="predicted"/>
<dbReference type="Pfam" id="PF13783">
    <property type="entry name" value="DUF4177"/>
    <property type="match status" value="1"/>
</dbReference>